<dbReference type="Gene3D" id="1.10.510.10">
    <property type="entry name" value="Transferase(Phosphotransferase) domain 1"/>
    <property type="match status" value="1"/>
</dbReference>
<accession>A0A9W8LW38</accession>
<feature type="compositionally biased region" description="Acidic residues" evidence="8">
    <location>
        <begin position="663"/>
        <end position="680"/>
    </location>
</feature>
<dbReference type="InterPro" id="IPR017441">
    <property type="entry name" value="Protein_kinase_ATP_BS"/>
</dbReference>
<dbReference type="GO" id="GO:0005737">
    <property type="term" value="C:cytoplasm"/>
    <property type="evidence" value="ECO:0007669"/>
    <property type="project" value="TreeGrafter"/>
</dbReference>
<dbReference type="PROSITE" id="PS00108">
    <property type="entry name" value="PROTEIN_KINASE_ST"/>
    <property type="match status" value="1"/>
</dbReference>
<dbReference type="OrthoDB" id="8693905at2759"/>
<feature type="compositionally biased region" description="Low complexity" evidence="8">
    <location>
        <begin position="193"/>
        <end position="203"/>
    </location>
</feature>
<dbReference type="SUPFAM" id="SSF56112">
    <property type="entry name" value="Protein kinase-like (PK-like)"/>
    <property type="match status" value="1"/>
</dbReference>
<evidence type="ECO:0000313" key="13">
    <source>
        <dbReference type="Proteomes" id="UP001140094"/>
    </source>
</evidence>
<keyword evidence="1 12" id="KW-0808">Transferase</keyword>
<dbReference type="AlphaFoldDB" id="A0A9W8LW38"/>
<dbReference type="CDD" id="cd00029">
    <property type="entry name" value="C1"/>
    <property type="match status" value="1"/>
</dbReference>
<evidence type="ECO:0000256" key="1">
    <source>
        <dbReference type="ARBA" id="ARBA00022679"/>
    </source>
</evidence>
<organism evidence="12 13">
    <name type="scientific">Coemansia guatemalensis</name>
    <dbReference type="NCBI Taxonomy" id="2761395"/>
    <lineage>
        <taxon>Eukaryota</taxon>
        <taxon>Fungi</taxon>
        <taxon>Fungi incertae sedis</taxon>
        <taxon>Zoopagomycota</taxon>
        <taxon>Kickxellomycotina</taxon>
        <taxon>Kickxellomycetes</taxon>
        <taxon>Kickxellales</taxon>
        <taxon>Kickxellaceae</taxon>
        <taxon>Coemansia</taxon>
    </lineage>
</organism>
<dbReference type="PRINTS" id="PR00889">
    <property type="entry name" value="CALPONIN"/>
</dbReference>
<feature type="region of interest" description="Disordered" evidence="8">
    <location>
        <begin position="1050"/>
        <end position="1074"/>
    </location>
</feature>
<evidence type="ECO:0000256" key="2">
    <source>
        <dbReference type="ARBA" id="ARBA00022723"/>
    </source>
</evidence>
<feature type="domain" description="Phorbol-ester/DAG-type" evidence="11">
    <location>
        <begin position="763"/>
        <end position="809"/>
    </location>
</feature>
<dbReference type="InterPro" id="IPR003096">
    <property type="entry name" value="SM22_calponin"/>
</dbReference>
<dbReference type="SUPFAM" id="SSF47576">
    <property type="entry name" value="Calponin-homology domain, CH-domain"/>
    <property type="match status" value="1"/>
</dbReference>
<dbReference type="GO" id="GO:0046872">
    <property type="term" value="F:metal ion binding"/>
    <property type="evidence" value="ECO:0007669"/>
    <property type="project" value="UniProtKB-KW"/>
</dbReference>
<feature type="region of interest" description="Disordered" evidence="8">
    <location>
        <begin position="938"/>
        <end position="984"/>
    </location>
</feature>
<evidence type="ECO:0000256" key="4">
    <source>
        <dbReference type="ARBA" id="ARBA00022777"/>
    </source>
</evidence>
<dbReference type="PANTHER" id="PTHR48016:SF4">
    <property type="entry name" value="PROTEIN KINASE DOMAIN-CONTAINING PROTEIN"/>
    <property type="match status" value="1"/>
</dbReference>
<feature type="compositionally biased region" description="Basic and acidic residues" evidence="8">
    <location>
        <begin position="735"/>
        <end position="747"/>
    </location>
</feature>
<dbReference type="GO" id="GO:0005524">
    <property type="term" value="F:ATP binding"/>
    <property type="evidence" value="ECO:0007669"/>
    <property type="project" value="UniProtKB-UniRule"/>
</dbReference>
<feature type="compositionally biased region" description="Basic residues" evidence="8">
    <location>
        <begin position="224"/>
        <end position="233"/>
    </location>
</feature>
<evidence type="ECO:0000259" key="9">
    <source>
        <dbReference type="PROSITE" id="PS50011"/>
    </source>
</evidence>
<gene>
    <name evidence="12" type="primary">CDC15_2</name>
    <name evidence="12" type="ORF">H4R20_001318</name>
</gene>
<dbReference type="CDD" id="cd06627">
    <property type="entry name" value="STKc_Cdc7_like"/>
    <property type="match status" value="1"/>
</dbReference>
<dbReference type="PROSITE" id="PS00107">
    <property type="entry name" value="PROTEIN_KINASE_ATP"/>
    <property type="match status" value="1"/>
</dbReference>
<feature type="compositionally biased region" description="Polar residues" evidence="8">
    <location>
        <begin position="645"/>
        <end position="659"/>
    </location>
</feature>
<name>A0A9W8LW38_9FUNG</name>
<dbReference type="SUPFAM" id="SSF57889">
    <property type="entry name" value="Cysteine-rich domain"/>
    <property type="match status" value="1"/>
</dbReference>
<keyword evidence="13" id="KW-1185">Reference proteome</keyword>
<evidence type="ECO:0000256" key="5">
    <source>
        <dbReference type="ARBA" id="ARBA00022833"/>
    </source>
</evidence>
<feature type="region of interest" description="Disordered" evidence="8">
    <location>
        <begin position="278"/>
        <end position="339"/>
    </location>
</feature>
<dbReference type="InterPro" id="IPR046349">
    <property type="entry name" value="C1-like_sf"/>
</dbReference>
<dbReference type="InterPro" id="IPR008271">
    <property type="entry name" value="Ser/Thr_kinase_AS"/>
</dbReference>
<keyword evidence="4 12" id="KW-0418">Kinase</keyword>
<dbReference type="Proteomes" id="UP001140094">
    <property type="component" value="Unassembled WGS sequence"/>
</dbReference>
<protein>
    <submittedName>
        <fullName evidence="12">Protein kinase of the Mitotic Exit Network</fullName>
        <ecNumber evidence="12">2.7.11.1</ecNumber>
    </submittedName>
</protein>
<evidence type="ECO:0000256" key="3">
    <source>
        <dbReference type="ARBA" id="ARBA00022741"/>
    </source>
</evidence>
<dbReference type="InterPro" id="IPR011009">
    <property type="entry name" value="Kinase-like_dom_sf"/>
</dbReference>
<evidence type="ECO:0000256" key="7">
    <source>
        <dbReference type="PROSITE-ProRule" id="PRU10141"/>
    </source>
</evidence>
<evidence type="ECO:0000256" key="8">
    <source>
        <dbReference type="SAM" id="MobiDB-lite"/>
    </source>
</evidence>
<feature type="compositionally biased region" description="Low complexity" evidence="8">
    <location>
        <begin position="304"/>
        <end position="313"/>
    </location>
</feature>
<evidence type="ECO:0000256" key="6">
    <source>
        <dbReference type="ARBA" id="ARBA00022840"/>
    </source>
</evidence>
<dbReference type="Pfam" id="PF00307">
    <property type="entry name" value="CH"/>
    <property type="match status" value="1"/>
</dbReference>
<proteinExistence type="predicted"/>
<feature type="region of interest" description="Disordered" evidence="8">
    <location>
        <begin position="1006"/>
        <end position="1035"/>
    </location>
</feature>
<dbReference type="SMART" id="SM00109">
    <property type="entry name" value="C1"/>
    <property type="match status" value="1"/>
</dbReference>
<keyword evidence="5" id="KW-0862">Zinc</keyword>
<keyword evidence="3 7" id="KW-0547">Nucleotide-binding</keyword>
<dbReference type="EC" id="2.7.11.1" evidence="12"/>
<feature type="domain" description="Protein kinase" evidence="9">
    <location>
        <begin position="354"/>
        <end position="607"/>
    </location>
</feature>
<dbReference type="SMART" id="SM00033">
    <property type="entry name" value="CH"/>
    <property type="match status" value="1"/>
</dbReference>
<feature type="domain" description="Calponin-homology (CH)" evidence="10">
    <location>
        <begin position="29"/>
        <end position="134"/>
    </location>
</feature>
<dbReference type="Pfam" id="PF00069">
    <property type="entry name" value="Pkinase"/>
    <property type="match status" value="1"/>
</dbReference>
<sequence length="1197" mass="129347">MSVKPASSTQAVDFRPEELLGQLKAEQLSRNYDTTVKFIETVLGVRLDACSLRESLRDGVVLCRLINKLRPGAVKRINTRNIPFTQMENISNFLAAAQSLGLDSSDLFQTVDLYEGKNMPRVVMTLLTIARVVAGIPLNSHRKLSDVQRTLGDGWNSTTLTAYESVSLNTPPVEYTSARNQPTLVNAAKPATSSVSDLSESRSLPLVRTPISPRSISSNSSSRRERRRSKRRSAATLFTGGGGSSAESGVRASPIIEASELDEATESEACLRPEQPIMANRPCQGDIGGAEASGTESQSSESIATAAGVAAGAHDNCSAVSAPAPRPRKRASTGAKPRERLTVYSESAQRLTNYQLGNCIGRGQFGSVYRALDLETGQMVAVKQISLEGQDPANMDDVMQEVELLKSLSSPRIVRYHGFVKTDTHLNLVMEFVENGSLSATLKSFGAFPERLVLAYAVKIIEGLICLHRSDVVHCDLKACNILTTKNGNTKLTDFGVSLNLKLRKPDDESVVAGTPYWMAPEIIQLEGACTASDIWSLGCTIIELLTGKPPYSDLMQMAALYRIVEDEHPPIPEGISEELKEFLLQCFRKDPHERPTALDLMSHPWTRQYRRNRKEMKMLRRTCSRKMSSFMARKRSAREYPTFNPAQLKQPVSPTNGAESWEVGDQEDQQLQESVDEDTIATTTTAAAASASTSAAGAPKHTSPESPCLQEGTTQVVSDSDDLDNPAAACGPSDAHERPAVVHSGEETDASISTFEGPRVKRHRLRTILCDADSVCAICARKLSGAFVQCTSCKIRCHDACTRQLQPCTAMRMSRFLYPATRKSSKRYESKTPKIRLRPGRRSTMRRQHVTHTPPMCTGQAAGTMPEMFGSICSLQASGVLGSSDGSLRLTNSKQGMVHDGFDGVMANGVVPARPASIATAMSLPVECSHLEAAMGRARDGSVGRSADSGWETDDAGETGPPGVRSAFMQDRRRGQPNTSMSAVQASIAPAAGPVHQQGPAVARISIPPPRRRNGPFSAPLAAGSARERGTGGASRPLYYQSLAGGAGGPSVHALPATPASITPLSERSRPRSIRRMRANTASLEYLPHQPLPVDGSSQERNSISTLFRRRQHPLREATSSDIRAVAGFSPGAAQRAKRTFHGSDASMADMRSCTTSELLCSESDLGLSSRASTQCFSVTGKHAPSRRFSKDCLIM</sequence>
<dbReference type="Gene3D" id="1.10.418.10">
    <property type="entry name" value="Calponin-like domain"/>
    <property type="match status" value="1"/>
</dbReference>
<dbReference type="InterPro" id="IPR036872">
    <property type="entry name" value="CH_dom_sf"/>
</dbReference>
<feature type="region of interest" description="Disordered" evidence="8">
    <location>
        <begin position="629"/>
        <end position="751"/>
    </location>
</feature>
<dbReference type="GO" id="GO:0031032">
    <property type="term" value="P:actomyosin structure organization"/>
    <property type="evidence" value="ECO:0007669"/>
    <property type="project" value="InterPro"/>
</dbReference>
<dbReference type="PANTHER" id="PTHR48016">
    <property type="entry name" value="MAP KINASE KINASE KINASE SSK2-RELATED-RELATED"/>
    <property type="match status" value="1"/>
</dbReference>
<reference evidence="12" key="1">
    <citation type="submission" date="2022-07" db="EMBL/GenBank/DDBJ databases">
        <title>Phylogenomic reconstructions and comparative analyses of Kickxellomycotina fungi.</title>
        <authorList>
            <person name="Reynolds N.K."/>
            <person name="Stajich J.E."/>
            <person name="Barry K."/>
            <person name="Grigoriev I.V."/>
            <person name="Crous P."/>
            <person name="Smith M.E."/>
        </authorList>
    </citation>
    <scope>NUCLEOTIDE SEQUENCE</scope>
    <source>
        <strain evidence="12">NRRL 1565</strain>
    </source>
</reference>
<dbReference type="PROSITE" id="PS00479">
    <property type="entry name" value="ZF_DAG_PE_1"/>
    <property type="match status" value="1"/>
</dbReference>
<dbReference type="InterPro" id="IPR002219">
    <property type="entry name" value="PKC_DAG/PE"/>
</dbReference>
<keyword evidence="2" id="KW-0479">Metal-binding</keyword>
<feature type="compositionally biased region" description="Low complexity" evidence="8">
    <location>
        <begin position="212"/>
        <end position="221"/>
    </location>
</feature>
<dbReference type="GO" id="GO:0003779">
    <property type="term" value="F:actin binding"/>
    <property type="evidence" value="ECO:0007669"/>
    <property type="project" value="InterPro"/>
</dbReference>
<dbReference type="InterPro" id="IPR001997">
    <property type="entry name" value="Calponin/LIMCH1"/>
</dbReference>
<dbReference type="PRINTS" id="PR00888">
    <property type="entry name" value="SM22CALPONIN"/>
</dbReference>
<feature type="compositionally biased region" description="Polar residues" evidence="8">
    <location>
        <begin position="294"/>
        <end position="303"/>
    </location>
</feature>
<dbReference type="InterPro" id="IPR000719">
    <property type="entry name" value="Prot_kinase_dom"/>
</dbReference>
<dbReference type="InterPro" id="IPR001715">
    <property type="entry name" value="CH_dom"/>
</dbReference>
<evidence type="ECO:0000313" key="12">
    <source>
        <dbReference type="EMBL" id="KAJ2807374.1"/>
    </source>
</evidence>
<comment type="caution">
    <text evidence="12">The sequence shown here is derived from an EMBL/GenBank/DDBJ whole genome shotgun (WGS) entry which is preliminary data.</text>
</comment>
<dbReference type="PROSITE" id="PS50021">
    <property type="entry name" value="CH"/>
    <property type="match status" value="1"/>
</dbReference>
<dbReference type="PROSITE" id="PS50081">
    <property type="entry name" value="ZF_DAG_PE_2"/>
    <property type="match status" value="1"/>
</dbReference>
<feature type="binding site" evidence="7">
    <location>
        <position position="383"/>
    </location>
    <ligand>
        <name>ATP</name>
        <dbReference type="ChEBI" id="CHEBI:30616"/>
    </ligand>
</feature>
<dbReference type="EMBL" id="JANBUO010000114">
    <property type="protein sequence ID" value="KAJ2807374.1"/>
    <property type="molecule type" value="Genomic_DNA"/>
</dbReference>
<keyword evidence="6 7" id="KW-0067">ATP-binding</keyword>
<dbReference type="InterPro" id="IPR050538">
    <property type="entry name" value="MAP_kinase_kinase_kinase"/>
</dbReference>
<evidence type="ECO:0000259" key="10">
    <source>
        <dbReference type="PROSITE" id="PS50021"/>
    </source>
</evidence>
<feature type="region of interest" description="Disordered" evidence="8">
    <location>
        <begin position="173"/>
        <end position="250"/>
    </location>
</feature>
<evidence type="ECO:0000259" key="11">
    <source>
        <dbReference type="PROSITE" id="PS50081"/>
    </source>
</evidence>
<dbReference type="SMART" id="SM00220">
    <property type="entry name" value="S_TKc"/>
    <property type="match status" value="1"/>
</dbReference>
<dbReference type="PROSITE" id="PS50011">
    <property type="entry name" value="PROTEIN_KINASE_DOM"/>
    <property type="match status" value="1"/>
</dbReference>
<dbReference type="GO" id="GO:0004709">
    <property type="term" value="F:MAP kinase kinase kinase activity"/>
    <property type="evidence" value="ECO:0007669"/>
    <property type="project" value="TreeGrafter"/>
</dbReference>
<feature type="compositionally biased region" description="Low complexity" evidence="8">
    <location>
        <begin position="682"/>
        <end position="697"/>
    </location>
</feature>